<dbReference type="GO" id="GO:0006465">
    <property type="term" value="P:signal peptide processing"/>
    <property type="evidence" value="ECO:0007669"/>
    <property type="project" value="InterPro"/>
</dbReference>
<accession>A0A1F8F0L2</accession>
<dbReference type="NCBIfam" id="TIGR02227">
    <property type="entry name" value="sigpep_I_bact"/>
    <property type="match status" value="1"/>
</dbReference>
<organism evidence="5 6">
    <name type="scientific">Candidatus Yanofskybacteria bacterium RIFCSPHIGHO2_01_FULL_44_22</name>
    <dbReference type="NCBI Taxonomy" id="1802669"/>
    <lineage>
        <taxon>Bacteria</taxon>
        <taxon>Candidatus Yanofskyibacteriota</taxon>
    </lineage>
</organism>
<dbReference type="SUPFAM" id="SSF51306">
    <property type="entry name" value="LexA/Signal peptidase"/>
    <property type="match status" value="1"/>
</dbReference>
<protein>
    <recommendedName>
        <fullName evidence="3">Signal peptidase I</fullName>
        <ecNumber evidence="3">3.4.21.89</ecNumber>
    </recommendedName>
</protein>
<evidence type="ECO:0000256" key="3">
    <source>
        <dbReference type="RuleBase" id="RU362042"/>
    </source>
</evidence>
<dbReference type="EC" id="3.4.21.89" evidence="3"/>
<evidence type="ECO:0000259" key="4">
    <source>
        <dbReference type="Pfam" id="PF10502"/>
    </source>
</evidence>
<evidence type="ECO:0000256" key="2">
    <source>
        <dbReference type="PIRSR" id="PIRSR600223-1"/>
    </source>
</evidence>
<gene>
    <name evidence="5" type="ORF">A2746_02055</name>
</gene>
<dbReference type="InterPro" id="IPR036286">
    <property type="entry name" value="LexA/Signal_pep-like_sf"/>
</dbReference>
<dbReference type="Proteomes" id="UP000177419">
    <property type="component" value="Unassembled WGS sequence"/>
</dbReference>
<dbReference type="PANTHER" id="PTHR43390:SF1">
    <property type="entry name" value="CHLOROPLAST PROCESSING PEPTIDASE"/>
    <property type="match status" value="1"/>
</dbReference>
<comment type="subcellular location">
    <subcellularLocation>
        <location evidence="3">Membrane</location>
        <topology evidence="3">Single-pass type II membrane protein</topology>
    </subcellularLocation>
</comment>
<feature type="active site" evidence="2">
    <location>
        <position position="36"/>
    </location>
</feature>
<evidence type="ECO:0000313" key="6">
    <source>
        <dbReference type="Proteomes" id="UP000177419"/>
    </source>
</evidence>
<comment type="caution">
    <text evidence="5">The sequence shown here is derived from an EMBL/GenBank/DDBJ whole genome shotgun (WGS) entry which is preliminary data.</text>
</comment>
<dbReference type="GO" id="GO:0004252">
    <property type="term" value="F:serine-type endopeptidase activity"/>
    <property type="evidence" value="ECO:0007669"/>
    <property type="project" value="InterPro"/>
</dbReference>
<keyword evidence="3" id="KW-0645">Protease</keyword>
<comment type="similarity">
    <text evidence="1 3">Belongs to the peptidase S26 family.</text>
</comment>
<dbReference type="InterPro" id="IPR019533">
    <property type="entry name" value="Peptidase_S26"/>
</dbReference>
<dbReference type="GO" id="GO:0016020">
    <property type="term" value="C:membrane"/>
    <property type="evidence" value="ECO:0007669"/>
    <property type="project" value="UniProtKB-SubCell"/>
</dbReference>
<dbReference type="AlphaFoldDB" id="A0A1F8F0L2"/>
<dbReference type="InterPro" id="IPR000223">
    <property type="entry name" value="Pept_S26A_signal_pept_1"/>
</dbReference>
<dbReference type="GO" id="GO:0009003">
    <property type="term" value="F:signal peptidase activity"/>
    <property type="evidence" value="ECO:0007669"/>
    <property type="project" value="UniProtKB-EC"/>
</dbReference>
<evidence type="ECO:0000256" key="1">
    <source>
        <dbReference type="ARBA" id="ARBA00009370"/>
    </source>
</evidence>
<comment type="catalytic activity">
    <reaction evidence="3">
        <text>Cleavage of hydrophobic, N-terminal signal or leader sequences from secreted and periplasmic proteins.</text>
        <dbReference type="EC" id="3.4.21.89"/>
    </reaction>
</comment>
<feature type="domain" description="Peptidase S26" evidence="4">
    <location>
        <begin position="7"/>
        <end position="171"/>
    </location>
</feature>
<name>A0A1F8F0L2_9BACT</name>
<reference evidence="5 6" key="1">
    <citation type="journal article" date="2016" name="Nat. Commun.">
        <title>Thousands of microbial genomes shed light on interconnected biogeochemical processes in an aquifer system.</title>
        <authorList>
            <person name="Anantharaman K."/>
            <person name="Brown C.T."/>
            <person name="Hug L.A."/>
            <person name="Sharon I."/>
            <person name="Castelle C.J."/>
            <person name="Probst A.J."/>
            <person name="Thomas B.C."/>
            <person name="Singh A."/>
            <person name="Wilkins M.J."/>
            <person name="Karaoz U."/>
            <person name="Brodie E.L."/>
            <person name="Williams K.H."/>
            <person name="Hubbard S.S."/>
            <person name="Banfield J.F."/>
        </authorList>
    </citation>
    <scope>NUCLEOTIDE SEQUENCE [LARGE SCALE GENOMIC DNA]</scope>
</reference>
<evidence type="ECO:0000313" key="5">
    <source>
        <dbReference type="EMBL" id="OGN05819.1"/>
    </source>
</evidence>
<keyword evidence="3" id="KW-0378">Hydrolase</keyword>
<dbReference type="PANTHER" id="PTHR43390">
    <property type="entry name" value="SIGNAL PEPTIDASE I"/>
    <property type="match status" value="1"/>
</dbReference>
<dbReference type="STRING" id="1802669.A2746_02055"/>
<dbReference type="PRINTS" id="PR00727">
    <property type="entry name" value="LEADERPTASE"/>
</dbReference>
<dbReference type="Gene3D" id="2.10.109.10">
    <property type="entry name" value="Umud Fragment, subunit A"/>
    <property type="match status" value="1"/>
</dbReference>
<dbReference type="EMBL" id="MGJJ01000005">
    <property type="protein sequence ID" value="OGN05819.1"/>
    <property type="molecule type" value="Genomic_DNA"/>
</dbReference>
<feature type="active site" evidence="2">
    <location>
        <position position="80"/>
    </location>
</feature>
<proteinExistence type="inferred from homology"/>
<dbReference type="Pfam" id="PF10502">
    <property type="entry name" value="Peptidase_S26"/>
    <property type="match status" value="1"/>
</dbReference>
<dbReference type="CDD" id="cd06530">
    <property type="entry name" value="S26_SPase_I"/>
    <property type="match status" value="1"/>
</dbReference>
<sequence length="178" mass="20368">MKIQKSRWLVLVLLILTLFLVLKFKIIASWHVINASMEPTVPMGSRLFSERFSQLFTFGRGDIVVIRDDNAPDGINYHVKRIIGLPDEEILCDVKTCTIYIGTGESYIDPLIKLSDLITVPQSGEFCDNLHAFLGKDEYFVLGDNWRDSEDSRNFGPVPKKMIVGRIFYIYKPKPPAR</sequence>